<feature type="transmembrane region" description="Helical" evidence="2">
    <location>
        <begin position="12"/>
        <end position="36"/>
    </location>
</feature>
<dbReference type="AlphaFoldDB" id="A0A5S9R5Y7"/>
<evidence type="ECO:0000256" key="2">
    <source>
        <dbReference type="SAM" id="Phobius"/>
    </source>
</evidence>
<evidence type="ECO:0000256" key="1">
    <source>
        <dbReference type="SAM" id="MobiDB-lite"/>
    </source>
</evidence>
<keyword evidence="2" id="KW-1133">Transmembrane helix</keyword>
<feature type="transmembrane region" description="Helical" evidence="2">
    <location>
        <begin position="152"/>
        <end position="173"/>
    </location>
</feature>
<proteinExistence type="predicted"/>
<evidence type="ECO:0000313" key="3">
    <source>
        <dbReference type="EMBL" id="CAA0131765.1"/>
    </source>
</evidence>
<name>A0A5S9R5Y7_MYCVN</name>
<feature type="region of interest" description="Disordered" evidence="1">
    <location>
        <begin position="182"/>
        <end position="203"/>
    </location>
</feature>
<accession>A0A5S9R5Y7</accession>
<gene>
    <name evidence="3" type="ORF">AELLOGFF_06009</name>
</gene>
<keyword evidence="2" id="KW-0812">Transmembrane</keyword>
<organism evidence="3 4">
    <name type="scientific">Mycolicibacterium vanbaalenii</name>
    <name type="common">Mycobacterium vanbaalenii</name>
    <dbReference type="NCBI Taxonomy" id="110539"/>
    <lineage>
        <taxon>Bacteria</taxon>
        <taxon>Bacillati</taxon>
        <taxon>Actinomycetota</taxon>
        <taxon>Actinomycetes</taxon>
        <taxon>Mycobacteriales</taxon>
        <taxon>Mycobacteriaceae</taxon>
        <taxon>Mycolicibacterium</taxon>
    </lineage>
</organism>
<sequence length="203" mass="20876">MTGRVGPRIAIGGAVLTLVAGVVGFIVAIVLNVFVFDEFDAYGEVPVPGSGRLQLPAGEVTISFHTAVTGGVNGGFPVPALQLGITPPEGVAEPVVTETMGTTTSINNDVRIRIWVAQIPQDGVYDISTGGNVGGYINPQLAFGRDSSPAGLLWMFGGVTAAGVLALVAAVTWRVRSGKKARPLQGPVSLDEPDWPGPLPPPV</sequence>
<protein>
    <submittedName>
        <fullName evidence="3">Uncharacterized protein</fullName>
    </submittedName>
</protein>
<dbReference type="EMBL" id="CACSIP010000044">
    <property type="protein sequence ID" value="CAA0131765.1"/>
    <property type="molecule type" value="Genomic_DNA"/>
</dbReference>
<reference evidence="3 4" key="1">
    <citation type="submission" date="2019-11" db="EMBL/GenBank/DDBJ databases">
        <authorList>
            <person name="Holert J."/>
        </authorList>
    </citation>
    <scope>NUCLEOTIDE SEQUENCE [LARGE SCALE GENOMIC DNA]</scope>
    <source>
        <strain evidence="3">BC8_1</strain>
    </source>
</reference>
<keyword evidence="2" id="KW-0472">Membrane</keyword>
<keyword evidence="4" id="KW-1185">Reference proteome</keyword>
<dbReference type="Proteomes" id="UP000430146">
    <property type="component" value="Unassembled WGS sequence"/>
</dbReference>
<evidence type="ECO:0000313" key="4">
    <source>
        <dbReference type="Proteomes" id="UP000430146"/>
    </source>
</evidence>
<dbReference type="RefSeq" id="WP_200846112.1">
    <property type="nucleotide sequence ID" value="NZ_CACSIP010000044.1"/>
</dbReference>